<dbReference type="Pfam" id="PF01535">
    <property type="entry name" value="PPR"/>
    <property type="match status" value="9"/>
</dbReference>
<evidence type="ECO:0000313" key="5">
    <source>
        <dbReference type="EMBL" id="KAJ8436720.1"/>
    </source>
</evidence>
<comment type="caution">
    <text evidence="5">The sequence shown here is derived from an EMBL/GenBank/DDBJ whole genome shotgun (WGS) entry which is preliminary data.</text>
</comment>
<feature type="repeat" description="PPR" evidence="3">
    <location>
        <begin position="383"/>
        <end position="417"/>
    </location>
</feature>
<dbReference type="EMBL" id="JAKOGI010000332">
    <property type="protein sequence ID" value="KAJ8436720.1"/>
    <property type="molecule type" value="Genomic_DNA"/>
</dbReference>
<dbReference type="AlphaFoldDB" id="A0A9Q1K5C8"/>
<dbReference type="InterPro" id="IPR032867">
    <property type="entry name" value="DYW_dom"/>
</dbReference>
<dbReference type="SUPFAM" id="SSF48452">
    <property type="entry name" value="TPR-like"/>
    <property type="match status" value="1"/>
</dbReference>
<name>A0A9Q1K5C8_9CARY</name>
<dbReference type="PANTHER" id="PTHR47926:SF533">
    <property type="entry name" value="DYW DOMAIN-CONTAINING PROTEIN"/>
    <property type="match status" value="1"/>
</dbReference>
<feature type="repeat" description="PPR" evidence="3">
    <location>
        <begin position="257"/>
        <end position="291"/>
    </location>
</feature>
<evidence type="ECO:0000256" key="1">
    <source>
        <dbReference type="ARBA" id="ARBA00006643"/>
    </source>
</evidence>
<dbReference type="InterPro" id="IPR046848">
    <property type="entry name" value="E_motif"/>
</dbReference>
<organism evidence="5 6">
    <name type="scientific">Carnegiea gigantea</name>
    <dbReference type="NCBI Taxonomy" id="171969"/>
    <lineage>
        <taxon>Eukaryota</taxon>
        <taxon>Viridiplantae</taxon>
        <taxon>Streptophyta</taxon>
        <taxon>Embryophyta</taxon>
        <taxon>Tracheophyta</taxon>
        <taxon>Spermatophyta</taxon>
        <taxon>Magnoliopsida</taxon>
        <taxon>eudicotyledons</taxon>
        <taxon>Gunneridae</taxon>
        <taxon>Pentapetalae</taxon>
        <taxon>Caryophyllales</taxon>
        <taxon>Cactineae</taxon>
        <taxon>Cactaceae</taxon>
        <taxon>Cactoideae</taxon>
        <taxon>Echinocereeae</taxon>
        <taxon>Carnegiea</taxon>
    </lineage>
</organism>
<dbReference type="FunFam" id="1.25.40.10:FF:000393">
    <property type="entry name" value="Pentatricopeptide repeat-containing protein At1g20230"/>
    <property type="match status" value="1"/>
</dbReference>
<dbReference type="GO" id="GO:0048731">
    <property type="term" value="P:system development"/>
    <property type="evidence" value="ECO:0007669"/>
    <property type="project" value="UniProtKB-ARBA"/>
</dbReference>
<dbReference type="Proteomes" id="UP001153076">
    <property type="component" value="Unassembled WGS sequence"/>
</dbReference>
<feature type="repeat" description="PPR" evidence="3">
    <location>
        <begin position="352"/>
        <end position="382"/>
    </location>
</feature>
<dbReference type="Pfam" id="PF20431">
    <property type="entry name" value="E_motif"/>
    <property type="match status" value="1"/>
</dbReference>
<dbReference type="FunFam" id="1.25.40.10:FF:000125">
    <property type="entry name" value="Pentatricopeptide repeat-containing protein"/>
    <property type="match status" value="1"/>
</dbReference>
<protein>
    <recommendedName>
        <fullName evidence="4">DYW domain-containing protein</fullName>
    </recommendedName>
</protein>
<feature type="repeat" description="PPR" evidence="3">
    <location>
        <begin position="615"/>
        <end position="649"/>
    </location>
</feature>
<dbReference type="FunFam" id="1.25.40.10:FF:002130">
    <property type="entry name" value="Pentatricopeptide repeat-containing protein mitochondrial"/>
    <property type="match status" value="1"/>
</dbReference>
<feature type="repeat" description="PPR" evidence="3">
    <location>
        <begin position="94"/>
        <end position="124"/>
    </location>
</feature>
<evidence type="ECO:0000313" key="6">
    <source>
        <dbReference type="Proteomes" id="UP001153076"/>
    </source>
</evidence>
<dbReference type="PANTHER" id="PTHR47926">
    <property type="entry name" value="PENTATRICOPEPTIDE REPEAT-CONTAINING PROTEIN"/>
    <property type="match status" value="1"/>
</dbReference>
<proteinExistence type="inferred from homology"/>
<dbReference type="OrthoDB" id="1868231at2759"/>
<dbReference type="Pfam" id="PF14432">
    <property type="entry name" value="DYW_deaminase"/>
    <property type="match status" value="1"/>
</dbReference>
<accession>A0A9Q1K5C8</accession>
<dbReference type="PROSITE" id="PS51375">
    <property type="entry name" value="PPR"/>
    <property type="match status" value="8"/>
</dbReference>
<dbReference type="Gene3D" id="1.25.40.10">
    <property type="entry name" value="Tetratricopeptide repeat domain"/>
    <property type="match status" value="6"/>
</dbReference>
<feature type="repeat" description="PPR" evidence="3">
    <location>
        <begin position="484"/>
        <end position="514"/>
    </location>
</feature>
<dbReference type="InterPro" id="IPR011990">
    <property type="entry name" value="TPR-like_helical_dom_sf"/>
</dbReference>
<reference evidence="5" key="1">
    <citation type="submission" date="2022-04" db="EMBL/GenBank/DDBJ databases">
        <title>Carnegiea gigantea Genome sequencing and assembly v2.</title>
        <authorList>
            <person name="Copetti D."/>
            <person name="Sanderson M.J."/>
            <person name="Burquez A."/>
            <person name="Wojciechowski M.F."/>
        </authorList>
    </citation>
    <scope>NUCLEOTIDE SEQUENCE</scope>
    <source>
        <strain evidence="5">SGP5-SGP5p</strain>
        <tissue evidence="5">Aerial part</tissue>
    </source>
</reference>
<feature type="domain" description="DYW" evidence="4">
    <location>
        <begin position="830"/>
        <end position="915"/>
    </location>
</feature>
<feature type="repeat" description="PPR" evidence="3">
    <location>
        <begin position="515"/>
        <end position="549"/>
    </location>
</feature>
<keyword evidence="6" id="KW-1185">Reference proteome</keyword>
<sequence length="1029" mass="114647">MKSAQFLTNTRRAISALSAYSVPTTQHIADTYIFQCNKSNGEACERGQVDDECQMFDKMTERETVSCGSMIAGFSQRNQLNGTQELSDALPARNVRTWTSMLTGYAKVGQIKEARIVFDSMPEKNVISWNAMISAYVQNGDLVTARKLFDDMPQRNVASWNSMITGYCHGCMMTESKKLFDQMPERNSVSWMIMISGYIQIHWFLQAWNVFAGMHHSDGLPDQPMLVVALSAAIGLRALGLVASLRSIAIKTAWESNVVVGTAILNAYTKNGRLDLATDFFNKMPERNEYSWTTMIAAFSLCGRLNDAIALYDRIPHPEQTVSSKTAMMTAYAQNGKIKEAELLFNDIQNPNIVTWNAMIAGYSQNGMLDKAKEVFVHMPVRNSASWGAMISGLAQNGQFEEALQLLAELHRLGKFPSHSCLTSSLFACANLGATEIGRQVHALAVKRCCQHNPYVGNALISMYGKCKNVEDVSQVFSTMGIKDTVSWNSLISGFSQNYMLNEARETFEKMPEPDVVSWTAIMSAYVQAGQVDVALQLFRDMLARGLRPNELTVTSLLSACGSAGALKLGEQMHGLLHKLGFESCLFVNNALITMYFKFGSQDGFAVFEDMDERDIVTWNAVLAGCAHNGLGKEAIQIFNQMEAEGVLPDDMSFLGILCSCSRSGLLTEAKTYFNSMCEDHGIKPLIYHYTCMVDLLGRAGQLSEAVALVESMPVEPDSVIWEALLGACKIHCNIELAERVAKRLFRMGTCKPGTYVLLSNLYASHNRWDKVEEVRVLIKAQGISKEPGISWIHIRNKLYTFHTADDTHDFTEDVDKLLKKYYGLLKMTGYVPDTDFVLHDVEEEQKQNQLLYHSEKLALAFGILSMPSGCPILIMKNLRICGDCHTFMKFMSTATQRKIVIRDRNRFHHFQDGWLHFSDSQNLPRLVCCICRFQSRAAACLFGRLSLAILQCCFLSCWHGCCLRPTLALAGPPAIFLHASSVSLVSVLEQARVSPKLEELKLVCGSPKKTHVVNDVLTFDNPKHPPAA</sequence>
<dbReference type="FunFam" id="1.25.40.10:FF:000031">
    <property type="entry name" value="Pentatricopeptide repeat-containing protein mitochondrial"/>
    <property type="match status" value="1"/>
</dbReference>
<feature type="repeat" description="PPR" evidence="3">
    <location>
        <begin position="125"/>
        <end position="159"/>
    </location>
</feature>
<dbReference type="GO" id="GO:0003723">
    <property type="term" value="F:RNA binding"/>
    <property type="evidence" value="ECO:0007669"/>
    <property type="project" value="InterPro"/>
</dbReference>
<dbReference type="InterPro" id="IPR002885">
    <property type="entry name" value="PPR_rpt"/>
</dbReference>
<gene>
    <name evidence="5" type="ORF">Cgig2_027391</name>
</gene>
<evidence type="ECO:0000256" key="3">
    <source>
        <dbReference type="PROSITE-ProRule" id="PRU00708"/>
    </source>
</evidence>
<dbReference type="NCBIfam" id="TIGR00756">
    <property type="entry name" value="PPR"/>
    <property type="match status" value="9"/>
</dbReference>
<keyword evidence="2" id="KW-0677">Repeat</keyword>
<evidence type="ECO:0000259" key="4">
    <source>
        <dbReference type="Pfam" id="PF14432"/>
    </source>
</evidence>
<dbReference type="FunFam" id="1.25.40.10:FF:000366">
    <property type="entry name" value="Pentatricopeptide (PPR) repeat-containing protein"/>
    <property type="match status" value="1"/>
</dbReference>
<comment type="similarity">
    <text evidence="1">Belongs to the PPR family. PCMP-H subfamily.</text>
</comment>
<evidence type="ECO:0000256" key="2">
    <source>
        <dbReference type="ARBA" id="ARBA00022737"/>
    </source>
</evidence>
<dbReference type="GO" id="GO:0008270">
    <property type="term" value="F:zinc ion binding"/>
    <property type="evidence" value="ECO:0007669"/>
    <property type="project" value="InterPro"/>
</dbReference>
<dbReference type="GO" id="GO:0009451">
    <property type="term" value="P:RNA modification"/>
    <property type="evidence" value="ECO:0007669"/>
    <property type="project" value="InterPro"/>
</dbReference>
<dbReference type="InterPro" id="IPR046960">
    <property type="entry name" value="PPR_At4g14850-like_plant"/>
</dbReference>
<dbReference type="Pfam" id="PF13041">
    <property type="entry name" value="PPR_2"/>
    <property type="match status" value="3"/>
</dbReference>